<comment type="caution">
    <text evidence="3">The sequence shown here is derived from an EMBL/GenBank/DDBJ whole genome shotgun (WGS) entry which is preliminary data.</text>
</comment>
<reference evidence="3 4" key="1">
    <citation type="submission" date="2018-10" db="EMBL/GenBank/DDBJ databases">
        <title>Marmoricola sp. 4Q3S-7 whole genome shotgun sequence.</title>
        <authorList>
            <person name="Li F."/>
        </authorList>
    </citation>
    <scope>NUCLEOTIDE SEQUENCE [LARGE SCALE GENOMIC DNA]</scope>
    <source>
        <strain evidence="3 4">4Q3S-7</strain>
    </source>
</reference>
<gene>
    <name evidence="3" type="ORF">D9V37_09630</name>
</gene>
<dbReference type="InterPro" id="IPR035490">
    <property type="entry name" value="GlmS/FrlB_SIS"/>
</dbReference>
<proteinExistence type="predicted"/>
<feature type="domain" description="SIS" evidence="2">
    <location>
        <begin position="26"/>
        <end position="166"/>
    </location>
</feature>
<accession>A0A3L8P349</accession>
<sequence>MLREMEEQPDAVRRTLEALLPLRSEVAGLFAGRRRVLFVARGSSDNAAIYGRYLLETHAGVVGGLAAPSVATHYRSELDLTDTLVVSVSQSGATEEIVATQDWARSCGGATVAVANVADSPLVRAADLALVTAAGPELAVPATKSYLAQLVAMAVVATALAPAPTALDGELGLVAGEVERLLEQRSGVEEAARQLATTAYTVVSGRGLMMGTALETALKLEETCLRPVRGYSYADLRHGPISVVTAGMTAVLVAAPDGPMLAPMTELAGDLAARGATTIGIGGDAGFAGACSLAVAGPDLPEAVAPMGAIVASQLVVEALARELGLDPDNPRGLAKVTTTDPAS</sequence>
<dbReference type="PANTHER" id="PTHR10937">
    <property type="entry name" value="GLUCOSAMINE--FRUCTOSE-6-PHOSPHATE AMINOTRANSFERASE, ISOMERIZING"/>
    <property type="match status" value="1"/>
</dbReference>
<dbReference type="InterPro" id="IPR035466">
    <property type="entry name" value="GlmS/AgaS_SIS"/>
</dbReference>
<dbReference type="EMBL" id="RDBE01000007">
    <property type="protein sequence ID" value="RLV48858.1"/>
    <property type="molecule type" value="Genomic_DNA"/>
</dbReference>
<dbReference type="SUPFAM" id="SSF53697">
    <property type="entry name" value="SIS domain"/>
    <property type="match status" value="1"/>
</dbReference>
<dbReference type="Gene3D" id="3.40.50.10490">
    <property type="entry name" value="Glucose-6-phosphate isomerase like protein, domain 1"/>
    <property type="match status" value="2"/>
</dbReference>
<organism evidence="3 4">
    <name type="scientific">Nocardioides mangrovicus</name>
    <dbReference type="NCBI Taxonomy" id="2478913"/>
    <lineage>
        <taxon>Bacteria</taxon>
        <taxon>Bacillati</taxon>
        <taxon>Actinomycetota</taxon>
        <taxon>Actinomycetes</taxon>
        <taxon>Propionibacteriales</taxon>
        <taxon>Nocardioidaceae</taxon>
        <taxon>Nocardioides</taxon>
    </lineage>
</organism>
<dbReference type="AlphaFoldDB" id="A0A3L8P349"/>
<dbReference type="GO" id="GO:1901135">
    <property type="term" value="P:carbohydrate derivative metabolic process"/>
    <property type="evidence" value="ECO:0007669"/>
    <property type="project" value="InterPro"/>
</dbReference>
<dbReference type="GO" id="GO:0097367">
    <property type="term" value="F:carbohydrate derivative binding"/>
    <property type="evidence" value="ECO:0007669"/>
    <property type="project" value="InterPro"/>
</dbReference>
<dbReference type="CDD" id="cd05008">
    <property type="entry name" value="SIS_GlmS_GlmD_1"/>
    <property type="match status" value="1"/>
</dbReference>
<keyword evidence="1" id="KW-0677">Repeat</keyword>
<dbReference type="PROSITE" id="PS51464">
    <property type="entry name" value="SIS"/>
    <property type="match status" value="2"/>
</dbReference>
<dbReference type="CDD" id="cd05009">
    <property type="entry name" value="SIS_GlmS_GlmD_2"/>
    <property type="match status" value="1"/>
</dbReference>
<dbReference type="Pfam" id="PF01380">
    <property type="entry name" value="SIS"/>
    <property type="match status" value="1"/>
</dbReference>
<dbReference type="OrthoDB" id="9761808at2"/>
<keyword evidence="4" id="KW-1185">Reference proteome</keyword>
<evidence type="ECO:0000259" key="2">
    <source>
        <dbReference type="PROSITE" id="PS51464"/>
    </source>
</evidence>
<dbReference type="Proteomes" id="UP000281708">
    <property type="component" value="Unassembled WGS sequence"/>
</dbReference>
<protein>
    <submittedName>
        <fullName evidence="3">SIS domain-containing protein</fullName>
    </submittedName>
</protein>
<feature type="domain" description="SIS" evidence="2">
    <location>
        <begin position="191"/>
        <end position="331"/>
    </location>
</feature>
<dbReference type="InterPro" id="IPR001347">
    <property type="entry name" value="SIS_dom"/>
</dbReference>
<dbReference type="PANTHER" id="PTHR10937:SF8">
    <property type="entry name" value="AMINOTRANSFERASE-RELATED"/>
    <property type="match status" value="1"/>
</dbReference>
<evidence type="ECO:0000313" key="3">
    <source>
        <dbReference type="EMBL" id="RLV48858.1"/>
    </source>
</evidence>
<evidence type="ECO:0000313" key="4">
    <source>
        <dbReference type="Proteomes" id="UP000281708"/>
    </source>
</evidence>
<name>A0A3L8P349_9ACTN</name>
<evidence type="ECO:0000256" key="1">
    <source>
        <dbReference type="ARBA" id="ARBA00022737"/>
    </source>
</evidence>
<dbReference type="InterPro" id="IPR046348">
    <property type="entry name" value="SIS_dom_sf"/>
</dbReference>